<reference evidence="1 2" key="1">
    <citation type="submission" date="2020-04" db="EMBL/GenBank/DDBJ databases">
        <title>Draft genome sequence of Caldanaerobacter sunterraneus. strain 1523vc isolated from Griffin hot spring, Kamchatka, Russia.</title>
        <authorList>
            <person name="Toshchakov S.V."/>
            <person name="Podosokorskaya O.A."/>
            <person name="Kublanov I.V."/>
            <person name="Korzhenkov A."/>
            <person name="Patrushev M.V."/>
        </authorList>
    </citation>
    <scope>NUCLEOTIDE SEQUENCE [LARGE SCALE GENOMIC DNA]</scope>
    <source>
        <strain evidence="1 2">1523vc</strain>
    </source>
</reference>
<accession>A0A7Y2PMB4</accession>
<gene>
    <name evidence="1" type="ORF">HKI81_09995</name>
</gene>
<name>A0A7Y2PMB4_9THEO</name>
<proteinExistence type="predicted"/>
<organism evidence="1 2">
    <name type="scientific">Caldanaerobacter subterraneus</name>
    <dbReference type="NCBI Taxonomy" id="911092"/>
    <lineage>
        <taxon>Bacteria</taxon>
        <taxon>Bacillati</taxon>
        <taxon>Bacillota</taxon>
        <taxon>Clostridia</taxon>
        <taxon>Thermoanaerobacterales</taxon>
        <taxon>Thermoanaerobacteraceae</taxon>
        <taxon>Caldanaerobacter</taxon>
    </lineage>
</organism>
<dbReference type="EMBL" id="JABEQB010000031">
    <property type="protein sequence ID" value="NNG67540.1"/>
    <property type="molecule type" value="Genomic_DNA"/>
</dbReference>
<sequence length="120" mass="14205">MTEKYYTLNTKVDYKTYSKFKEYCKKQGTTPSAFIRKMILNVLNGKKNCTMEEVYKDIGDVANIFFDENNIYILGNLDINEPVIQEAINRYIDEKKYRIFNILYSNDINVMNIQKAKKKS</sequence>
<evidence type="ECO:0000313" key="1">
    <source>
        <dbReference type="EMBL" id="NNG67540.1"/>
    </source>
</evidence>
<comment type="caution">
    <text evidence="1">The sequence shown here is derived from an EMBL/GenBank/DDBJ whole genome shotgun (WGS) entry which is preliminary data.</text>
</comment>
<evidence type="ECO:0000313" key="2">
    <source>
        <dbReference type="Proteomes" id="UP000529861"/>
    </source>
</evidence>
<dbReference type="Proteomes" id="UP000529861">
    <property type="component" value="Unassembled WGS sequence"/>
</dbReference>
<dbReference type="AlphaFoldDB" id="A0A7Y2PMB4"/>
<dbReference type="RefSeq" id="WP_170271333.1">
    <property type="nucleotide sequence ID" value="NZ_JABEQB010000031.1"/>
</dbReference>
<protein>
    <submittedName>
        <fullName evidence="1">Uncharacterized protein</fullName>
    </submittedName>
</protein>